<dbReference type="EMBL" id="GBRH01272951">
    <property type="protein sequence ID" value="JAD24944.1"/>
    <property type="molecule type" value="Transcribed_RNA"/>
</dbReference>
<reference evidence="1" key="2">
    <citation type="journal article" date="2015" name="Data Brief">
        <title>Shoot transcriptome of the giant reed, Arundo donax.</title>
        <authorList>
            <person name="Barrero R.A."/>
            <person name="Guerrero F.D."/>
            <person name="Moolhuijzen P."/>
            <person name="Goolsby J.A."/>
            <person name="Tidwell J."/>
            <person name="Bellgard S.E."/>
            <person name="Bellgard M.I."/>
        </authorList>
    </citation>
    <scope>NUCLEOTIDE SEQUENCE</scope>
    <source>
        <tissue evidence="1">Shoot tissue taken approximately 20 cm above the soil surface</tissue>
    </source>
</reference>
<proteinExistence type="predicted"/>
<accession>A0A0A8YFI1</accession>
<evidence type="ECO:0000313" key="1">
    <source>
        <dbReference type="EMBL" id="JAD24944.1"/>
    </source>
</evidence>
<organism evidence="1">
    <name type="scientific">Arundo donax</name>
    <name type="common">Giant reed</name>
    <name type="synonym">Donax arundinaceus</name>
    <dbReference type="NCBI Taxonomy" id="35708"/>
    <lineage>
        <taxon>Eukaryota</taxon>
        <taxon>Viridiplantae</taxon>
        <taxon>Streptophyta</taxon>
        <taxon>Embryophyta</taxon>
        <taxon>Tracheophyta</taxon>
        <taxon>Spermatophyta</taxon>
        <taxon>Magnoliopsida</taxon>
        <taxon>Liliopsida</taxon>
        <taxon>Poales</taxon>
        <taxon>Poaceae</taxon>
        <taxon>PACMAD clade</taxon>
        <taxon>Arundinoideae</taxon>
        <taxon>Arundineae</taxon>
        <taxon>Arundo</taxon>
    </lineage>
</organism>
<dbReference type="AlphaFoldDB" id="A0A0A8YFI1"/>
<protein>
    <submittedName>
        <fullName evidence="1">Uncharacterized protein</fullName>
    </submittedName>
</protein>
<sequence length="63" mass="7221">MLTGTLKGILHKTTSYNQKSKMLLRKNNHNYCSQSLTSVPTENNFLCFRICIVPFAMPEKITD</sequence>
<name>A0A0A8YFI1_ARUDO</name>
<reference evidence="1" key="1">
    <citation type="submission" date="2014-09" db="EMBL/GenBank/DDBJ databases">
        <authorList>
            <person name="Magalhaes I.L.F."/>
            <person name="Oliveira U."/>
            <person name="Santos F.R."/>
            <person name="Vidigal T.H.D.A."/>
            <person name="Brescovit A.D."/>
            <person name="Santos A.J."/>
        </authorList>
    </citation>
    <scope>NUCLEOTIDE SEQUENCE</scope>
    <source>
        <tissue evidence="1">Shoot tissue taken approximately 20 cm above the soil surface</tissue>
    </source>
</reference>